<keyword evidence="3" id="KW-1185">Reference proteome</keyword>
<dbReference type="EMBL" id="VDUY01000010">
    <property type="protein sequence ID" value="TXL62412.1"/>
    <property type="molecule type" value="Genomic_DNA"/>
</dbReference>
<dbReference type="Gene3D" id="1.10.10.10">
    <property type="entry name" value="Winged helix-like DNA-binding domain superfamily/Winged helix DNA-binding domain"/>
    <property type="match status" value="1"/>
</dbReference>
<dbReference type="AlphaFoldDB" id="A0A5C8NMC4"/>
<dbReference type="PROSITE" id="PS51197">
    <property type="entry name" value="HTH_RRF2_2"/>
    <property type="match status" value="1"/>
</dbReference>
<dbReference type="Pfam" id="PF02082">
    <property type="entry name" value="Rrf2"/>
    <property type="match status" value="1"/>
</dbReference>
<accession>A0A5C8NMC4</accession>
<dbReference type="PANTHER" id="PTHR33221:SF4">
    <property type="entry name" value="HTH-TYPE TRANSCRIPTIONAL REPRESSOR NSRR"/>
    <property type="match status" value="1"/>
</dbReference>
<dbReference type="GO" id="GO:0005829">
    <property type="term" value="C:cytosol"/>
    <property type="evidence" value="ECO:0007669"/>
    <property type="project" value="TreeGrafter"/>
</dbReference>
<dbReference type="GO" id="GO:0003700">
    <property type="term" value="F:DNA-binding transcription factor activity"/>
    <property type="evidence" value="ECO:0007669"/>
    <property type="project" value="TreeGrafter"/>
</dbReference>
<keyword evidence="1" id="KW-0238">DNA-binding</keyword>
<name>A0A5C8NMC4_9BURK</name>
<dbReference type="SUPFAM" id="SSF46785">
    <property type="entry name" value="Winged helix' DNA-binding domain"/>
    <property type="match status" value="1"/>
</dbReference>
<organism evidence="2 3">
    <name type="scientific">Zeimonas arvi</name>
    <dbReference type="NCBI Taxonomy" id="2498847"/>
    <lineage>
        <taxon>Bacteria</taxon>
        <taxon>Pseudomonadati</taxon>
        <taxon>Pseudomonadota</taxon>
        <taxon>Betaproteobacteria</taxon>
        <taxon>Burkholderiales</taxon>
        <taxon>Burkholderiaceae</taxon>
        <taxon>Zeimonas</taxon>
    </lineage>
</organism>
<dbReference type="NCBIfam" id="TIGR00738">
    <property type="entry name" value="rrf2_super"/>
    <property type="match status" value="1"/>
</dbReference>
<comment type="caution">
    <text evidence="2">The sequence shown here is derived from an EMBL/GenBank/DDBJ whole genome shotgun (WGS) entry which is preliminary data.</text>
</comment>
<sequence>MRITQHTDYALRVLMYVGGNPDRLVTIAEIAERFAISRTHLMKVVNQLVRDGFLHGRRGKGGGLRLGMKAEEIRVGAVLRNMETDLNLVECFDAGGACLVDRGCRLKRALSEALDAFLAVLDRYTLKDLLDSPATMRIVTMLKPA</sequence>
<evidence type="ECO:0000313" key="3">
    <source>
        <dbReference type="Proteomes" id="UP000321548"/>
    </source>
</evidence>
<protein>
    <submittedName>
        <fullName evidence="2">Rrf2 family transcriptional regulator</fullName>
    </submittedName>
</protein>
<dbReference type="InterPro" id="IPR000944">
    <property type="entry name" value="Tscrpt_reg_Rrf2"/>
</dbReference>
<evidence type="ECO:0000256" key="1">
    <source>
        <dbReference type="ARBA" id="ARBA00023125"/>
    </source>
</evidence>
<dbReference type="PANTHER" id="PTHR33221">
    <property type="entry name" value="WINGED HELIX-TURN-HELIX TRANSCRIPTIONAL REGULATOR, RRF2 FAMILY"/>
    <property type="match status" value="1"/>
</dbReference>
<evidence type="ECO:0000313" key="2">
    <source>
        <dbReference type="EMBL" id="TXL62412.1"/>
    </source>
</evidence>
<dbReference type="InterPro" id="IPR036390">
    <property type="entry name" value="WH_DNA-bd_sf"/>
</dbReference>
<dbReference type="Proteomes" id="UP000321548">
    <property type="component" value="Unassembled WGS sequence"/>
</dbReference>
<dbReference type="RefSeq" id="WP_147705852.1">
    <property type="nucleotide sequence ID" value="NZ_VDUY01000010.1"/>
</dbReference>
<dbReference type="OrthoDB" id="9795923at2"/>
<proteinExistence type="predicted"/>
<dbReference type="GO" id="GO:0003677">
    <property type="term" value="F:DNA binding"/>
    <property type="evidence" value="ECO:0007669"/>
    <property type="project" value="UniProtKB-KW"/>
</dbReference>
<gene>
    <name evidence="2" type="ORF">FHP08_17765</name>
</gene>
<reference evidence="2 3" key="1">
    <citation type="submission" date="2019-06" db="EMBL/GenBank/DDBJ databases">
        <title>Quisquiliibacterium sp. nov., isolated from a maize field.</title>
        <authorList>
            <person name="Lin S.-Y."/>
            <person name="Tsai C.-F."/>
            <person name="Young C.-C."/>
        </authorList>
    </citation>
    <scope>NUCLEOTIDE SEQUENCE [LARGE SCALE GENOMIC DNA]</scope>
    <source>
        <strain evidence="2 3">CC-CFT501</strain>
    </source>
</reference>
<dbReference type="InterPro" id="IPR036388">
    <property type="entry name" value="WH-like_DNA-bd_sf"/>
</dbReference>